<organism evidence="2 3">
    <name type="scientific">Methanooceanicella nereidis</name>
    <dbReference type="NCBI Taxonomy" id="2052831"/>
    <lineage>
        <taxon>Archaea</taxon>
        <taxon>Methanobacteriati</taxon>
        <taxon>Methanobacteriota</taxon>
        <taxon>Stenosarchaea group</taxon>
        <taxon>Methanomicrobia</taxon>
        <taxon>Methanocellales</taxon>
        <taxon>Methanocellaceae</taxon>
        <taxon>Methanooceanicella</taxon>
    </lineage>
</organism>
<keyword evidence="3" id="KW-1185">Reference proteome</keyword>
<dbReference type="CDD" id="cd02440">
    <property type="entry name" value="AdoMet_MTases"/>
    <property type="match status" value="1"/>
</dbReference>
<sequence>MTFTEPGSLVVLTFRLANIFGTPYYKNFVKSIGLKGNEKVLEYGSGAGNVSRHIARSLLKGDGHLTCVDISRVWLGVIKKALKKFPNVDYKIGDISGLDLKDGHYDIAVIHFVLHEIDEGDRQDKVNVIVKKLNMGGRIVIKEPINEGHGMPAEDIVKIMKNAGLQEKGSWFGKSFLTGHTYHGVFERSA</sequence>
<dbReference type="EMBL" id="PGCK01000006">
    <property type="protein sequence ID" value="MCD1295088.1"/>
    <property type="molecule type" value="Genomic_DNA"/>
</dbReference>
<proteinExistence type="predicted"/>
<dbReference type="AlphaFoldDB" id="A0AAP2RD19"/>
<accession>A0AAP2RD19</accession>
<name>A0AAP2RD19_9EURY</name>
<reference evidence="2 3" key="1">
    <citation type="submission" date="2017-11" db="EMBL/GenBank/DDBJ databases">
        <title>Isolation and Characterization of Family Methanocellaceae Species from Potential Methane Hydrate Area Offshore Southwestern Taiwan.</title>
        <authorList>
            <person name="Zhang W.-L."/>
            <person name="Chen W.-C."/>
            <person name="Lai M.-C."/>
            <person name="Chen S.-C."/>
        </authorList>
    </citation>
    <scope>NUCLEOTIDE SEQUENCE [LARGE SCALE GENOMIC DNA]</scope>
    <source>
        <strain evidence="2 3">CWC-04</strain>
    </source>
</reference>
<dbReference type="InterPro" id="IPR041698">
    <property type="entry name" value="Methyltransf_25"/>
</dbReference>
<comment type="caution">
    <text evidence="2">The sequence shown here is derived from an EMBL/GenBank/DDBJ whole genome shotgun (WGS) entry which is preliminary data.</text>
</comment>
<evidence type="ECO:0000313" key="3">
    <source>
        <dbReference type="Proteomes" id="UP001320159"/>
    </source>
</evidence>
<feature type="domain" description="Methyltransferase" evidence="1">
    <location>
        <begin position="40"/>
        <end position="137"/>
    </location>
</feature>
<evidence type="ECO:0000259" key="1">
    <source>
        <dbReference type="Pfam" id="PF13649"/>
    </source>
</evidence>
<evidence type="ECO:0000313" key="2">
    <source>
        <dbReference type="EMBL" id="MCD1295088.1"/>
    </source>
</evidence>
<dbReference type="Gene3D" id="3.40.50.150">
    <property type="entry name" value="Vaccinia Virus protein VP39"/>
    <property type="match status" value="1"/>
</dbReference>
<gene>
    <name evidence="2" type="ORF">CUJ83_08765</name>
</gene>
<protein>
    <recommendedName>
        <fullName evidence="1">Methyltransferase domain-containing protein</fullName>
    </recommendedName>
</protein>
<dbReference type="Pfam" id="PF13649">
    <property type="entry name" value="Methyltransf_25"/>
    <property type="match status" value="1"/>
</dbReference>
<dbReference type="SUPFAM" id="SSF53335">
    <property type="entry name" value="S-adenosyl-L-methionine-dependent methyltransferases"/>
    <property type="match status" value="1"/>
</dbReference>
<dbReference type="Proteomes" id="UP001320159">
    <property type="component" value="Unassembled WGS sequence"/>
</dbReference>
<dbReference type="RefSeq" id="WP_230741933.1">
    <property type="nucleotide sequence ID" value="NZ_PGCK01000006.1"/>
</dbReference>
<dbReference type="InterPro" id="IPR029063">
    <property type="entry name" value="SAM-dependent_MTases_sf"/>
</dbReference>